<dbReference type="STRING" id="1443111.Z949_313"/>
<keyword evidence="1" id="KW-0812">Transmembrane</keyword>
<dbReference type="RefSeq" id="WP_025061022.1">
    <property type="nucleotide sequence ID" value="NZ_RAQK01000001.1"/>
</dbReference>
<feature type="transmembrane region" description="Helical" evidence="1">
    <location>
        <begin position="327"/>
        <end position="344"/>
    </location>
</feature>
<reference evidence="2 3" key="1">
    <citation type="submission" date="2018-09" db="EMBL/GenBank/DDBJ databases">
        <title>Genomic Encyclopedia of Archaeal and Bacterial Type Strains, Phase II (KMG-II): from individual species to whole genera.</title>
        <authorList>
            <person name="Goeker M."/>
        </authorList>
    </citation>
    <scope>NUCLEOTIDE SEQUENCE [LARGE SCALE GENOMIC DNA]</scope>
    <source>
        <strain evidence="2 3">DSM 11458</strain>
    </source>
</reference>
<accession>A0A420DTQ7</accession>
<evidence type="ECO:0000313" key="2">
    <source>
        <dbReference type="EMBL" id="RKE97632.1"/>
    </source>
</evidence>
<proteinExistence type="predicted"/>
<name>A0A420DTQ7_9RHOB</name>
<dbReference type="EMBL" id="RAQK01000001">
    <property type="protein sequence ID" value="RKE97632.1"/>
    <property type="molecule type" value="Genomic_DNA"/>
</dbReference>
<keyword evidence="1" id="KW-1133">Transmembrane helix</keyword>
<keyword evidence="3" id="KW-1185">Reference proteome</keyword>
<protein>
    <submittedName>
        <fullName evidence="2">Uncharacterized protein</fullName>
    </submittedName>
</protein>
<sequence length="431" mass="48437">MSRWSTDYEAHAIHTTVSQTLEWAKTEHSDGDADFQNERRRLVKVLENLQSILGGIDPEFAPNSVLEQVNQILRHQHVWQQLEAHSSNPAIQQLQTANNHITQQAHIIYNLAAMSRSTESAQVIRNSENAFESFAEGIETKRTEVVDEINNRAAELSALEVTALAVQQQLASFETSLDEKLLAWQTETTNTQTEQLKQFTDSQIEKKKQYEDLVTALKERANTATTELTTKYTDRMQAFEDAFSEKGKATLEDVDAKHKSVLKIHNLVARDSVTGGYKRNADDEQKAANTWRLISMATLVAAVAWLLLKYRVGFEESYTGILNWPDIMTAGSITAILLVASGYASRQSKLHRHNESKMRWFELETAALGPFIADLPVEQQQEIKRELIRRMFGQQHGKADGKLIADDATVKTLVETLADVAKTAVNKISGS</sequence>
<keyword evidence="1" id="KW-0472">Membrane</keyword>
<evidence type="ECO:0000313" key="3">
    <source>
        <dbReference type="Proteomes" id="UP000284407"/>
    </source>
</evidence>
<dbReference type="AlphaFoldDB" id="A0A420DTQ7"/>
<evidence type="ECO:0000256" key="1">
    <source>
        <dbReference type="SAM" id="Phobius"/>
    </source>
</evidence>
<organism evidence="2 3">
    <name type="scientific">Sulfitobacter guttiformis</name>
    <dbReference type="NCBI Taxonomy" id="74349"/>
    <lineage>
        <taxon>Bacteria</taxon>
        <taxon>Pseudomonadati</taxon>
        <taxon>Pseudomonadota</taxon>
        <taxon>Alphaproteobacteria</taxon>
        <taxon>Rhodobacterales</taxon>
        <taxon>Roseobacteraceae</taxon>
        <taxon>Sulfitobacter</taxon>
    </lineage>
</organism>
<comment type="caution">
    <text evidence="2">The sequence shown here is derived from an EMBL/GenBank/DDBJ whole genome shotgun (WGS) entry which is preliminary data.</text>
</comment>
<dbReference type="Proteomes" id="UP000284407">
    <property type="component" value="Unassembled WGS sequence"/>
</dbReference>
<dbReference type="OrthoDB" id="1431451at2"/>
<feature type="transmembrane region" description="Helical" evidence="1">
    <location>
        <begin position="289"/>
        <end position="307"/>
    </location>
</feature>
<gene>
    <name evidence="2" type="ORF">C8N30_2249</name>
</gene>